<dbReference type="SMART" id="SM01191">
    <property type="entry name" value="ENT"/>
    <property type="match status" value="1"/>
</dbReference>
<comment type="caution">
    <text evidence="4">The sequence shown here is derived from an EMBL/GenBank/DDBJ whole genome shotgun (WGS) entry which is preliminary data.</text>
</comment>
<dbReference type="GO" id="GO:0005634">
    <property type="term" value="C:nucleus"/>
    <property type="evidence" value="ECO:0007669"/>
    <property type="project" value="UniProtKB-SubCell"/>
</dbReference>
<protein>
    <recommendedName>
        <fullName evidence="3">ENT domain-containing protein</fullName>
    </recommendedName>
</protein>
<dbReference type="InParanoid" id="A0A7J7DA92"/>
<dbReference type="Proteomes" id="UP000593562">
    <property type="component" value="Unassembled WGS sequence"/>
</dbReference>
<dbReference type="AlphaFoldDB" id="A0A7J7DA92"/>
<dbReference type="InterPro" id="IPR036142">
    <property type="entry name" value="ENT_dom-like_sf"/>
</dbReference>
<dbReference type="InterPro" id="IPR033485">
    <property type="entry name" value="EMSY-LIKE_plant"/>
</dbReference>
<dbReference type="PROSITE" id="PS51138">
    <property type="entry name" value="ENT"/>
    <property type="match status" value="1"/>
</dbReference>
<evidence type="ECO:0000256" key="2">
    <source>
        <dbReference type="ARBA" id="ARBA00023242"/>
    </source>
</evidence>
<dbReference type="Pfam" id="PF03735">
    <property type="entry name" value="ENT"/>
    <property type="match status" value="1"/>
</dbReference>
<dbReference type="SUPFAM" id="SSF158639">
    <property type="entry name" value="ENT-like"/>
    <property type="match status" value="1"/>
</dbReference>
<sequence>MKFTKRNYDSVRKREILTKRDQKPIRFPSLIDHFFNCSGEVYDDCAWKAARILKGVGGNCYEIRQLSSLKEFRVHKVNIRDRQLWQDEKWIVRKGLGSCRNVKARKTATESENSFQKIAFPLQQANPNANVQPRYTGAAALDNPGCQESHIVSARTMKRAYPFSSSHVDTEGGKPNCFLHCFCARSSECNDSDADDCSVGSCSVISYNSCKLSGRTLAGLSQDSDTLSSDAESFCGREEEEKCSHPLREGVEATIHRLELHAYRCTLNELYAFGPLSWDQEAMLTDLRLSLHISNDEHLIALRNLISGGTNIHVG</sequence>
<feature type="domain" description="ENT" evidence="3">
    <location>
        <begin position="251"/>
        <end position="315"/>
    </location>
</feature>
<dbReference type="InterPro" id="IPR005491">
    <property type="entry name" value="ENT_dom"/>
</dbReference>
<accession>A0A7J7DA92</accession>
<dbReference type="Gene3D" id="1.10.1240.40">
    <property type="entry name" value="ENT domain"/>
    <property type="match status" value="1"/>
</dbReference>
<organism evidence="4 5">
    <name type="scientific">Tripterygium wilfordii</name>
    <name type="common">Thunder God vine</name>
    <dbReference type="NCBI Taxonomy" id="458696"/>
    <lineage>
        <taxon>Eukaryota</taxon>
        <taxon>Viridiplantae</taxon>
        <taxon>Streptophyta</taxon>
        <taxon>Embryophyta</taxon>
        <taxon>Tracheophyta</taxon>
        <taxon>Spermatophyta</taxon>
        <taxon>Magnoliopsida</taxon>
        <taxon>eudicotyledons</taxon>
        <taxon>Gunneridae</taxon>
        <taxon>Pentapetalae</taxon>
        <taxon>rosids</taxon>
        <taxon>fabids</taxon>
        <taxon>Celastrales</taxon>
        <taxon>Celastraceae</taxon>
        <taxon>Tripterygium</taxon>
    </lineage>
</organism>
<gene>
    <name evidence="4" type="ORF">HS088_TW09G01361</name>
</gene>
<comment type="subcellular location">
    <subcellularLocation>
        <location evidence="1">Nucleus</location>
    </subcellularLocation>
</comment>
<dbReference type="EMBL" id="JAAARO010000009">
    <property type="protein sequence ID" value="KAF5743295.1"/>
    <property type="molecule type" value="Genomic_DNA"/>
</dbReference>
<reference evidence="4 5" key="1">
    <citation type="journal article" date="2020" name="Nat. Commun.">
        <title>Genome of Tripterygium wilfordii and identification of cytochrome P450 involved in triptolide biosynthesis.</title>
        <authorList>
            <person name="Tu L."/>
            <person name="Su P."/>
            <person name="Zhang Z."/>
            <person name="Gao L."/>
            <person name="Wang J."/>
            <person name="Hu T."/>
            <person name="Zhou J."/>
            <person name="Zhang Y."/>
            <person name="Zhao Y."/>
            <person name="Liu Y."/>
            <person name="Song Y."/>
            <person name="Tong Y."/>
            <person name="Lu Y."/>
            <person name="Yang J."/>
            <person name="Xu C."/>
            <person name="Jia M."/>
            <person name="Peters R.J."/>
            <person name="Huang L."/>
            <person name="Gao W."/>
        </authorList>
    </citation>
    <scope>NUCLEOTIDE SEQUENCE [LARGE SCALE GENOMIC DNA]</scope>
    <source>
        <strain evidence="5">cv. XIE 37</strain>
        <tissue evidence="4">Leaf</tissue>
    </source>
</reference>
<dbReference type="PANTHER" id="PTHR33432">
    <property type="entry name" value="PROTEIN EMSY-LIKE 4"/>
    <property type="match status" value="1"/>
</dbReference>
<keyword evidence="2" id="KW-0539">Nucleus</keyword>
<dbReference type="PANTHER" id="PTHR33432:SF33">
    <property type="entry name" value="OS03G0796400 PROTEIN"/>
    <property type="match status" value="1"/>
</dbReference>
<evidence type="ECO:0000313" key="4">
    <source>
        <dbReference type="EMBL" id="KAF5743295.1"/>
    </source>
</evidence>
<evidence type="ECO:0000259" key="3">
    <source>
        <dbReference type="PROSITE" id="PS51138"/>
    </source>
</evidence>
<proteinExistence type="predicted"/>
<keyword evidence="5" id="KW-1185">Reference proteome</keyword>
<evidence type="ECO:0000313" key="5">
    <source>
        <dbReference type="Proteomes" id="UP000593562"/>
    </source>
</evidence>
<dbReference type="GO" id="GO:0050832">
    <property type="term" value="P:defense response to fungus"/>
    <property type="evidence" value="ECO:0007669"/>
    <property type="project" value="InterPro"/>
</dbReference>
<evidence type="ECO:0000256" key="1">
    <source>
        <dbReference type="ARBA" id="ARBA00004123"/>
    </source>
</evidence>
<name>A0A7J7DA92_TRIWF</name>